<dbReference type="InterPro" id="IPR040256">
    <property type="entry name" value="At4g02000-like"/>
</dbReference>
<dbReference type="PANTHER" id="PTHR31286:SF183">
    <property type="entry name" value="CCHC-TYPE DOMAIN-CONTAINING PROTEIN"/>
    <property type="match status" value="1"/>
</dbReference>
<dbReference type="PANTHER" id="PTHR31286">
    <property type="entry name" value="GLYCINE-RICH CELL WALL STRUCTURAL PROTEIN 1.8-LIKE"/>
    <property type="match status" value="1"/>
</dbReference>
<dbReference type="Gramene" id="evm.model.01.1709">
    <property type="protein sequence ID" value="cds.evm.model.01.1709"/>
    <property type="gene ID" value="evm.TU.01.1709"/>
</dbReference>
<dbReference type="InterPro" id="IPR001878">
    <property type="entry name" value="Znf_CCHC"/>
</dbReference>
<dbReference type="OMA" id="CPWILEK"/>
<evidence type="ECO:0000256" key="1">
    <source>
        <dbReference type="PROSITE-ProRule" id="PRU00047"/>
    </source>
</evidence>
<evidence type="ECO:0000259" key="3">
    <source>
        <dbReference type="PROSITE" id="PS50158"/>
    </source>
</evidence>
<accession>A0A803NI79</accession>
<reference evidence="4" key="2">
    <citation type="submission" date="2021-03" db="UniProtKB">
        <authorList>
            <consortium name="EnsemblPlants"/>
        </authorList>
    </citation>
    <scope>IDENTIFICATION</scope>
</reference>
<dbReference type="EnsemblPlants" id="evm.model.01.1709">
    <property type="protein sequence ID" value="cds.evm.model.01.1709"/>
    <property type="gene ID" value="evm.TU.01.1709"/>
</dbReference>
<keyword evidence="1" id="KW-0479">Metal-binding</keyword>
<dbReference type="PROSITE" id="PS50158">
    <property type="entry name" value="ZF_CCHC"/>
    <property type="match status" value="1"/>
</dbReference>
<evidence type="ECO:0000313" key="5">
    <source>
        <dbReference type="Proteomes" id="UP000596661"/>
    </source>
</evidence>
<dbReference type="InterPro" id="IPR025558">
    <property type="entry name" value="DUF4283"/>
</dbReference>
<dbReference type="AlphaFoldDB" id="A0A803NI79"/>
<dbReference type="GO" id="GO:0003676">
    <property type="term" value="F:nucleic acid binding"/>
    <property type="evidence" value="ECO:0007669"/>
    <property type="project" value="InterPro"/>
</dbReference>
<dbReference type="Pfam" id="PF14392">
    <property type="entry name" value="zf-CCHC_4"/>
    <property type="match status" value="1"/>
</dbReference>
<dbReference type="InterPro" id="IPR025836">
    <property type="entry name" value="Zn_knuckle_CX2CX4HX4C"/>
</dbReference>
<organism evidence="4 5">
    <name type="scientific">Cannabis sativa</name>
    <name type="common">Hemp</name>
    <name type="synonym">Marijuana</name>
    <dbReference type="NCBI Taxonomy" id="3483"/>
    <lineage>
        <taxon>Eukaryota</taxon>
        <taxon>Viridiplantae</taxon>
        <taxon>Streptophyta</taxon>
        <taxon>Embryophyta</taxon>
        <taxon>Tracheophyta</taxon>
        <taxon>Spermatophyta</taxon>
        <taxon>Magnoliopsida</taxon>
        <taxon>eudicotyledons</taxon>
        <taxon>Gunneridae</taxon>
        <taxon>Pentapetalae</taxon>
        <taxon>rosids</taxon>
        <taxon>fabids</taxon>
        <taxon>Rosales</taxon>
        <taxon>Cannabaceae</taxon>
        <taxon>Cannabis</taxon>
    </lineage>
</organism>
<sequence length="390" mass="44914">MASGSSSHVVDDMEDDITLDIEEFGGLSLEVEEEEEEDVRWCLVGRFLDAGIIDVQAMQHMMAFLWKPGKGLHVKELEQNKFLFQFYHEIDIKRVISGSPWTLEHKQLIFERLKAGYNPRALALNRLDFWVQVHDLQHGFRTERTLQKIGDYIRKFVESDENNFSGVWREYFKVRVMVDLEQPLKRRMKIRRINSSKWFWVNFKYKHAPTFCFICGLNGHADKLCPKIFEMQEEMIVKPYGVFMRATTQRQNKMIGSQWLRTGRKDKHGGSPSSFSTRTHGGEEAEEDPIDVQGVIHGIQEPMIVQKFGPDFEESIDVNNVMNMGNQLGGDTLEREEGELTISELKRKRLNSIGLNAMGSNLDGIFEKEGEVGTKNLFGAGLDSQACREP</sequence>
<feature type="domain" description="CCHC-type" evidence="3">
    <location>
        <begin position="212"/>
        <end position="227"/>
    </location>
</feature>
<dbReference type="EMBL" id="UZAU01000042">
    <property type="status" value="NOT_ANNOTATED_CDS"/>
    <property type="molecule type" value="Genomic_DNA"/>
</dbReference>
<dbReference type="GO" id="GO:0008270">
    <property type="term" value="F:zinc ion binding"/>
    <property type="evidence" value="ECO:0007669"/>
    <property type="project" value="UniProtKB-KW"/>
</dbReference>
<keyword evidence="1" id="KW-0863">Zinc-finger</keyword>
<keyword evidence="1" id="KW-0862">Zinc</keyword>
<evidence type="ECO:0000256" key="2">
    <source>
        <dbReference type="SAM" id="MobiDB-lite"/>
    </source>
</evidence>
<name>A0A803NI79_CANSA</name>
<dbReference type="Pfam" id="PF14111">
    <property type="entry name" value="DUF4283"/>
    <property type="match status" value="1"/>
</dbReference>
<protein>
    <recommendedName>
        <fullName evidence="3">CCHC-type domain-containing protein</fullName>
    </recommendedName>
</protein>
<proteinExistence type="predicted"/>
<evidence type="ECO:0000313" key="4">
    <source>
        <dbReference type="EnsemblPlants" id="cds.evm.model.01.1709"/>
    </source>
</evidence>
<keyword evidence="5" id="KW-1185">Reference proteome</keyword>
<dbReference type="Proteomes" id="UP000596661">
    <property type="component" value="Chromosome 1"/>
</dbReference>
<feature type="region of interest" description="Disordered" evidence="2">
    <location>
        <begin position="259"/>
        <end position="286"/>
    </location>
</feature>
<reference evidence="4" key="1">
    <citation type="submission" date="2018-11" db="EMBL/GenBank/DDBJ databases">
        <authorList>
            <person name="Grassa J C."/>
        </authorList>
    </citation>
    <scope>NUCLEOTIDE SEQUENCE [LARGE SCALE GENOMIC DNA]</scope>
</reference>